<dbReference type="PANTHER" id="PTHR11505">
    <property type="entry name" value="L1 TRANSPOSABLE ELEMENT-RELATED"/>
    <property type="match status" value="1"/>
</dbReference>
<dbReference type="AlphaFoldDB" id="A0A147BWZ9"/>
<proteinExistence type="predicted"/>
<reference evidence="1" key="1">
    <citation type="journal article" date="2018" name="PLoS Negl. Trop. Dis.">
        <title>Sialome diversity of ticks revealed by RNAseq of single tick salivary glands.</title>
        <authorList>
            <person name="Perner J."/>
            <person name="Kropackova S."/>
            <person name="Kopacek P."/>
            <person name="Ribeiro J.M."/>
        </authorList>
    </citation>
    <scope>NUCLEOTIDE SEQUENCE</scope>
    <source>
        <strain evidence="1">Siblings of single egg batch collected in Ceske Budejovice</strain>
        <tissue evidence="1">Salivary glands</tissue>
    </source>
</reference>
<feature type="non-terminal residue" evidence="1">
    <location>
        <position position="1"/>
    </location>
</feature>
<dbReference type="EMBL" id="GEGO01000144">
    <property type="protein sequence ID" value="JAR95260.1"/>
    <property type="molecule type" value="Transcribed_RNA"/>
</dbReference>
<evidence type="ECO:0000313" key="1">
    <source>
        <dbReference type="EMBL" id="JAR95260.1"/>
    </source>
</evidence>
<feature type="non-terminal residue" evidence="1">
    <location>
        <position position="200"/>
    </location>
</feature>
<protein>
    <submittedName>
        <fullName evidence="1">Putative transposase domain-containing protein</fullName>
    </submittedName>
</protein>
<dbReference type="InterPro" id="IPR004244">
    <property type="entry name" value="Transposase_22"/>
</dbReference>
<organism evidence="1">
    <name type="scientific">Ixodes ricinus</name>
    <name type="common">Common tick</name>
    <name type="synonym">Acarus ricinus</name>
    <dbReference type="NCBI Taxonomy" id="34613"/>
    <lineage>
        <taxon>Eukaryota</taxon>
        <taxon>Metazoa</taxon>
        <taxon>Ecdysozoa</taxon>
        <taxon>Arthropoda</taxon>
        <taxon>Chelicerata</taxon>
        <taxon>Arachnida</taxon>
        <taxon>Acari</taxon>
        <taxon>Parasitiformes</taxon>
        <taxon>Ixodida</taxon>
        <taxon>Ixodoidea</taxon>
        <taxon>Ixodidae</taxon>
        <taxon>Ixodinae</taxon>
        <taxon>Ixodes</taxon>
    </lineage>
</organism>
<name>A0A147BWZ9_IXORI</name>
<sequence>YSVNNRLGLIETSIDELRSTTKRVEGCENGLVDVASAIGDLKRKIDDLENKSRRNNLINHGIKGDVNETADLLNEKVSTNIFSTRLQVDVSTVERIHRLGRYQGTKPRPVIMSIRNYNEKTSILSNAKKLKGTGVFINEDNSYELRQIRKTLWDSSQAERDRGDKVTLSYNKLKINNVTYQWDNNLQSRVRLHRPSIPSP</sequence>
<accession>A0A147BWZ9</accession>
<dbReference type="Gene3D" id="3.30.70.1820">
    <property type="entry name" value="L1 transposable element, RRM domain"/>
    <property type="match status" value="1"/>
</dbReference>